<evidence type="ECO:0000256" key="6">
    <source>
        <dbReference type="ARBA" id="ARBA00022989"/>
    </source>
</evidence>
<evidence type="ECO:0000256" key="19">
    <source>
        <dbReference type="PIRSR" id="PIRSR601508-3"/>
    </source>
</evidence>
<dbReference type="Pfam" id="PF01094">
    <property type="entry name" value="ANF_receptor"/>
    <property type="match status" value="1"/>
</dbReference>
<dbReference type="GO" id="GO:0043226">
    <property type="term" value="C:organelle"/>
    <property type="evidence" value="ECO:0007669"/>
    <property type="project" value="UniProtKB-ARBA"/>
</dbReference>
<evidence type="ECO:0000256" key="14">
    <source>
        <dbReference type="ARBA" id="ARBA00023286"/>
    </source>
</evidence>
<dbReference type="Pfam" id="PF00060">
    <property type="entry name" value="Lig_chan"/>
    <property type="match status" value="1"/>
</dbReference>
<evidence type="ECO:0000256" key="15">
    <source>
        <dbReference type="ARBA" id="ARBA00023303"/>
    </source>
</evidence>
<evidence type="ECO:0000256" key="20">
    <source>
        <dbReference type="SAM" id="Phobius"/>
    </source>
</evidence>
<evidence type="ECO:0000259" key="21">
    <source>
        <dbReference type="SMART" id="SM00079"/>
    </source>
</evidence>
<evidence type="ECO:0000256" key="3">
    <source>
        <dbReference type="ARBA" id="ARBA00022475"/>
    </source>
</evidence>
<gene>
    <name evidence="23" type="ORF">QE152_g38568</name>
</gene>
<evidence type="ECO:0000256" key="16">
    <source>
        <dbReference type="ARBA" id="ARBA00034104"/>
    </source>
</evidence>
<dbReference type="SUPFAM" id="SSF53822">
    <property type="entry name" value="Periplasmic binding protein-like I"/>
    <property type="match status" value="1"/>
</dbReference>
<dbReference type="PRINTS" id="PR00177">
    <property type="entry name" value="NMDARECEPTOR"/>
</dbReference>
<evidence type="ECO:0000256" key="12">
    <source>
        <dbReference type="ARBA" id="ARBA00023180"/>
    </source>
</evidence>
<keyword evidence="19" id="KW-1015">Disulfide bond</keyword>
<keyword evidence="5" id="KW-0732">Signal</keyword>
<keyword evidence="12" id="KW-0325">Glycoprotein</keyword>
<dbReference type="InterPro" id="IPR015683">
    <property type="entry name" value="Ionotropic_Glu_rcpt"/>
</dbReference>
<keyword evidence="3" id="KW-1003">Cell membrane</keyword>
<evidence type="ECO:0000313" key="24">
    <source>
        <dbReference type="Proteomes" id="UP001458880"/>
    </source>
</evidence>
<feature type="site" description="Interaction with the cone snail toxin Con-ikot-ikot" evidence="18">
    <location>
        <position position="665"/>
    </location>
</feature>
<dbReference type="GO" id="GO:0045211">
    <property type="term" value="C:postsynaptic membrane"/>
    <property type="evidence" value="ECO:0007669"/>
    <property type="project" value="UniProtKB-SubCell"/>
</dbReference>
<dbReference type="SMART" id="SM00918">
    <property type="entry name" value="Lig_chan-Glu_bd"/>
    <property type="match status" value="1"/>
</dbReference>
<dbReference type="SUPFAM" id="SSF81324">
    <property type="entry name" value="Voltage-gated potassium channels"/>
    <property type="match status" value="1"/>
</dbReference>
<dbReference type="InterPro" id="IPR001508">
    <property type="entry name" value="Iono_Glu_rcpt_met"/>
</dbReference>
<dbReference type="Gene3D" id="1.10.287.70">
    <property type="match status" value="1"/>
</dbReference>
<evidence type="ECO:0000259" key="22">
    <source>
        <dbReference type="SMART" id="SM00918"/>
    </source>
</evidence>
<feature type="transmembrane region" description="Helical" evidence="20">
    <location>
        <begin position="533"/>
        <end position="552"/>
    </location>
</feature>
<dbReference type="FunFam" id="1.10.287.70:FF:000010">
    <property type="entry name" value="Putative glutamate receptor ionotropic kainate 1"/>
    <property type="match status" value="1"/>
</dbReference>
<keyword evidence="14" id="KW-1071">Ligand-gated ion channel</keyword>
<feature type="transmembrane region" description="Helical" evidence="20">
    <location>
        <begin position="609"/>
        <end position="629"/>
    </location>
</feature>
<dbReference type="AlphaFoldDB" id="A0AAW1HWE5"/>
<feature type="binding site" evidence="17">
    <location>
        <position position="487"/>
    </location>
    <ligand>
        <name>L-glutamate</name>
        <dbReference type="ChEBI" id="CHEBI:29985"/>
    </ligand>
</feature>
<feature type="transmembrane region" description="Helical" evidence="20">
    <location>
        <begin position="797"/>
        <end position="821"/>
    </location>
</feature>
<dbReference type="Pfam" id="PF10613">
    <property type="entry name" value="Lig_chan-Glu_bd"/>
    <property type="match status" value="1"/>
</dbReference>
<keyword evidence="2" id="KW-0813">Transport</keyword>
<keyword evidence="13" id="KW-0628">Postsynaptic cell membrane</keyword>
<sequence>MNIFTVFAWIICSFNLIYTLHVNLGVLHHEEVDELNVNIINRRDRFYQRLGKSPRIKFLQRGISDILSANHTLCELAAEGIIGLIAPSYPPVAPILESICIKLEIPYIEYMRRTVSADQEMTINFFPDDDLLAEGYAAIVKSMKWNSFTVLYESSESLVKLRNVLQLNATKDNPIILRQIRPGDDYRAIFKKVRKHTENTIVIDCSVECTRNMLMQAKEIGLLELNFEFFLANLDAHIIDFTSLNTSSNITTISLLNTSNPNLHHQVKDWNDEREHQIHEGQVTVEQAILHDATTFFIKRFYELREADKTTRFEREPLVCDEDKTLSIGYRMFSYMVSKTEEPGGRALTAPIQFNKFGNRINFTLYGIEIIRSEKEIISSWDPSMKEEAKYYRTSTEQVEAAVENLRHVLVKVGSKEGKPYLTRTENDTFEGYAYDLIEAIAKQMNFTFEFIRYNETGVYDKETKRWNGLIGDLVERKIHLGICDLTITENRRSAVDFSLPFMNLGISILHRKPNVEVDANKFAFMDPFDVEVWIFTVTLYVIISSVLYVICRFAPGDWENPHPCDPHPEELENIWDLKNCFWLTLGSIMTQGCDILPKGISSRMGASMWWFFSLIMTSSYTANLAAFLTKERMGSTIESAEDLLKQTKIKYGTVLNGATMSFFKNSNFSTYARLWTNMEQSKDSVFEKSNADGVKRVLAAKEQRFAFFMESSSIEYEIEKNCNLKSVGGRLDSKGYGIAMPMNAGYRRAIDQLILNLQESGKLADMKNYWWKEKIEKDPSCEERGDTEDSASSELALANVGGVFIVLSVGVALAFVLALFEFLWNVQQVAVEEHMTYTEALMVELKFAVKVWITKKKAKPVLSASSGNESDTRSLAQKMMTSAGSFINLDVFERLSTGRNN</sequence>
<dbReference type="Gene3D" id="3.40.50.2300">
    <property type="match status" value="2"/>
</dbReference>
<keyword evidence="10 20" id="KW-0472">Membrane</keyword>
<keyword evidence="7" id="KW-0770">Synapse</keyword>
<keyword evidence="4 20" id="KW-0812">Transmembrane</keyword>
<dbReference type="FunFam" id="3.40.190.10:FF:000078">
    <property type="entry name" value="glutamate receptor ionotropic, NMDA 3B"/>
    <property type="match status" value="1"/>
</dbReference>
<evidence type="ECO:0000256" key="5">
    <source>
        <dbReference type="ARBA" id="ARBA00022729"/>
    </source>
</evidence>
<dbReference type="Gene3D" id="3.40.190.10">
    <property type="entry name" value="Periplasmic binding protein-like II"/>
    <property type="match status" value="1"/>
</dbReference>
<feature type="domain" description="Ionotropic glutamate receptor L-glutamate and glycine-binding" evidence="22">
    <location>
        <begin position="420"/>
        <end position="476"/>
    </location>
</feature>
<organism evidence="23 24">
    <name type="scientific">Popillia japonica</name>
    <name type="common">Japanese beetle</name>
    <dbReference type="NCBI Taxonomy" id="7064"/>
    <lineage>
        <taxon>Eukaryota</taxon>
        <taxon>Metazoa</taxon>
        <taxon>Ecdysozoa</taxon>
        <taxon>Arthropoda</taxon>
        <taxon>Hexapoda</taxon>
        <taxon>Insecta</taxon>
        <taxon>Pterygota</taxon>
        <taxon>Neoptera</taxon>
        <taxon>Endopterygota</taxon>
        <taxon>Coleoptera</taxon>
        <taxon>Polyphaga</taxon>
        <taxon>Scarabaeiformia</taxon>
        <taxon>Scarabaeidae</taxon>
        <taxon>Rutelinae</taxon>
        <taxon>Popillia</taxon>
    </lineage>
</organism>
<evidence type="ECO:0000256" key="13">
    <source>
        <dbReference type="ARBA" id="ARBA00023257"/>
    </source>
</evidence>
<dbReference type="InterPro" id="IPR001320">
    <property type="entry name" value="Iontro_rcpt_C"/>
</dbReference>
<keyword evidence="9" id="KW-0406">Ion transport</keyword>
<name>A0AAW1HWE5_POPJA</name>
<keyword evidence="15" id="KW-0407">Ion channel</keyword>
<feature type="site" description="Crucial to convey clamshell closure to channel opening" evidence="18">
    <location>
        <position position="638"/>
    </location>
</feature>
<evidence type="ECO:0000256" key="17">
    <source>
        <dbReference type="PIRSR" id="PIRSR601508-1"/>
    </source>
</evidence>
<comment type="subcellular location">
    <subcellularLocation>
        <location evidence="16">Postsynaptic cell membrane</location>
        <topology evidence="16">Multi-pass membrane protein</topology>
    </subcellularLocation>
</comment>
<dbReference type="PANTHER" id="PTHR18966">
    <property type="entry name" value="IONOTROPIC GLUTAMATE RECEPTOR"/>
    <property type="match status" value="1"/>
</dbReference>
<evidence type="ECO:0000256" key="7">
    <source>
        <dbReference type="ARBA" id="ARBA00023018"/>
    </source>
</evidence>
<feature type="binding site" evidence="17">
    <location>
        <position position="492"/>
    </location>
    <ligand>
        <name>L-glutamate</name>
        <dbReference type="ChEBI" id="CHEBI:29985"/>
    </ligand>
</feature>
<keyword evidence="6 20" id="KW-1133">Transmembrane helix</keyword>
<evidence type="ECO:0000256" key="8">
    <source>
        <dbReference type="ARBA" id="ARBA00023054"/>
    </source>
</evidence>
<dbReference type="InterPro" id="IPR001828">
    <property type="entry name" value="ANF_lig-bd_rcpt"/>
</dbReference>
<dbReference type="Proteomes" id="UP001458880">
    <property type="component" value="Unassembled WGS sequence"/>
</dbReference>
<feature type="binding site" evidence="17">
    <location>
        <position position="660"/>
    </location>
    <ligand>
        <name>L-glutamate</name>
        <dbReference type="ChEBI" id="CHEBI:29985"/>
    </ligand>
</feature>
<dbReference type="FunFam" id="3.40.190.10:FF:000060">
    <property type="entry name" value="Glutamate receptor ionotropic, kainate 1"/>
    <property type="match status" value="1"/>
</dbReference>
<proteinExistence type="inferred from homology"/>
<evidence type="ECO:0000256" key="1">
    <source>
        <dbReference type="ARBA" id="ARBA00008685"/>
    </source>
</evidence>
<dbReference type="InterPro" id="IPR028082">
    <property type="entry name" value="Peripla_BP_I"/>
</dbReference>
<dbReference type="GO" id="GO:0038023">
    <property type="term" value="F:signaling receptor activity"/>
    <property type="evidence" value="ECO:0007669"/>
    <property type="project" value="InterPro"/>
</dbReference>
<dbReference type="SMART" id="SM00079">
    <property type="entry name" value="PBPe"/>
    <property type="match status" value="1"/>
</dbReference>
<feature type="binding site" evidence="17">
    <location>
        <position position="711"/>
    </location>
    <ligand>
        <name>L-glutamate</name>
        <dbReference type="ChEBI" id="CHEBI:29985"/>
    </ligand>
</feature>
<keyword evidence="11 23" id="KW-0675">Receptor</keyword>
<reference evidence="23 24" key="1">
    <citation type="journal article" date="2024" name="BMC Genomics">
        <title>De novo assembly and annotation of Popillia japonica's genome with initial clues to its potential as an invasive pest.</title>
        <authorList>
            <person name="Cucini C."/>
            <person name="Boschi S."/>
            <person name="Funari R."/>
            <person name="Cardaioli E."/>
            <person name="Iannotti N."/>
            <person name="Marturano G."/>
            <person name="Paoli F."/>
            <person name="Bruttini M."/>
            <person name="Carapelli A."/>
            <person name="Frati F."/>
            <person name="Nardi F."/>
        </authorList>
    </citation>
    <scope>NUCLEOTIDE SEQUENCE [LARGE SCALE GENOMIC DNA]</scope>
    <source>
        <strain evidence="23">DMR45628</strain>
    </source>
</reference>
<evidence type="ECO:0000256" key="18">
    <source>
        <dbReference type="PIRSR" id="PIRSR601508-2"/>
    </source>
</evidence>
<evidence type="ECO:0000256" key="11">
    <source>
        <dbReference type="ARBA" id="ARBA00023170"/>
    </source>
</evidence>
<keyword evidence="24" id="KW-1185">Reference proteome</keyword>
<dbReference type="GO" id="GO:0015276">
    <property type="term" value="F:ligand-gated monoatomic ion channel activity"/>
    <property type="evidence" value="ECO:0007669"/>
    <property type="project" value="InterPro"/>
</dbReference>
<comment type="similarity">
    <text evidence="1">Belongs to the glutamate-gated ion channel (TC 1.A.10.1) family.</text>
</comment>
<dbReference type="SUPFAM" id="SSF53850">
    <property type="entry name" value="Periplasmic binding protein-like II"/>
    <property type="match status" value="1"/>
</dbReference>
<comment type="caution">
    <text evidence="23">The sequence shown here is derived from an EMBL/GenBank/DDBJ whole genome shotgun (WGS) entry which is preliminary data.</text>
</comment>
<keyword evidence="8" id="KW-0175">Coiled coil</keyword>
<dbReference type="EMBL" id="JASPKY010000846">
    <property type="protein sequence ID" value="KAK9681092.1"/>
    <property type="molecule type" value="Genomic_DNA"/>
</dbReference>
<dbReference type="InterPro" id="IPR019594">
    <property type="entry name" value="Glu/Gly-bd"/>
</dbReference>
<accession>A0AAW1HWE5</accession>
<protein>
    <submittedName>
        <fullName evidence="23">Receptor family ligand binding region</fullName>
    </submittedName>
</protein>
<evidence type="ECO:0000256" key="10">
    <source>
        <dbReference type="ARBA" id="ARBA00023136"/>
    </source>
</evidence>
<evidence type="ECO:0000313" key="23">
    <source>
        <dbReference type="EMBL" id="KAK9681092.1"/>
    </source>
</evidence>
<evidence type="ECO:0000256" key="9">
    <source>
        <dbReference type="ARBA" id="ARBA00023065"/>
    </source>
</evidence>
<evidence type="ECO:0000256" key="2">
    <source>
        <dbReference type="ARBA" id="ARBA00022448"/>
    </source>
</evidence>
<feature type="disulfide bond" evidence="19">
    <location>
        <begin position="723"/>
        <end position="782"/>
    </location>
</feature>
<evidence type="ECO:0000256" key="4">
    <source>
        <dbReference type="ARBA" id="ARBA00022692"/>
    </source>
</evidence>
<feature type="domain" description="Ionotropic glutamate receptor C-terminal" evidence="21">
    <location>
        <begin position="410"/>
        <end position="774"/>
    </location>
</feature>